<name>A0AA39UZK1_9LECA</name>
<gene>
    <name evidence="1" type="ORF">JMJ35_008226</name>
</gene>
<dbReference type="Proteomes" id="UP001166286">
    <property type="component" value="Unassembled WGS sequence"/>
</dbReference>
<protein>
    <recommendedName>
        <fullName evidence="3">Heterokaryon incompatibility domain-containing protein</fullName>
    </recommendedName>
</protein>
<evidence type="ECO:0008006" key="3">
    <source>
        <dbReference type="Google" id="ProtNLM"/>
    </source>
</evidence>
<evidence type="ECO:0000313" key="2">
    <source>
        <dbReference type="Proteomes" id="UP001166286"/>
    </source>
</evidence>
<keyword evidence="2" id="KW-1185">Reference proteome</keyword>
<organism evidence="1 2">
    <name type="scientific">Cladonia borealis</name>
    <dbReference type="NCBI Taxonomy" id="184061"/>
    <lineage>
        <taxon>Eukaryota</taxon>
        <taxon>Fungi</taxon>
        <taxon>Dikarya</taxon>
        <taxon>Ascomycota</taxon>
        <taxon>Pezizomycotina</taxon>
        <taxon>Lecanoromycetes</taxon>
        <taxon>OSLEUM clade</taxon>
        <taxon>Lecanoromycetidae</taxon>
        <taxon>Lecanorales</taxon>
        <taxon>Lecanorineae</taxon>
        <taxon>Cladoniaceae</taxon>
        <taxon>Cladonia</taxon>
    </lineage>
</organism>
<proteinExistence type="predicted"/>
<comment type="caution">
    <text evidence="1">The sequence shown here is derived from an EMBL/GenBank/DDBJ whole genome shotgun (WGS) entry which is preliminary data.</text>
</comment>
<reference evidence="1" key="1">
    <citation type="submission" date="2023-03" db="EMBL/GenBank/DDBJ databases">
        <title>Complete genome of Cladonia borealis.</title>
        <authorList>
            <person name="Park H."/>
        </authorList>
    </citation>
    <scope>NUCLEOTIDE SEQUENCE</scope>
    <source>
        <strain evidence="1">ANT050790</strain>
    </source>
</reference>
<sequence>MDVPMTVLISLPPYDSTKTSSDELDLRKSESIQVASLSYCCDLDCDFTENIHLEVKLYQHTRLAGWTNYAPLKKKEKLRITLARIPSIYRTLDVVILMPGCPCQCLSRIAAEAFEDLKINDWNAAWSVGKELIRCLGSMGLCSYFDRVWTRQEVLYSRRIRLVWTRLEESPCVKPEEELLNLVGYARLLRDRSEKKDKRFLYLDLANRKLFYTMAQLLGFYSASLSNETYDGPANNEVLIQFLSGPSINNGQPISLEMNVDDQIQRFAHRMAFLSTSARTTTKEWDYITSVWVDCPGYEIPKDHETVGIARLLENAIRQFEKLHRKSINVCAPAGLFEYGCSERALWRPTKYLHERPHNTIDIYAPICQPICFIPVASMARVPLDRLDNAAVAISQRCLDFAVAFSNKTTAEVFEQLKGVVNLWAEEAVRKIFTSQAGRYVSLNGLVLEEAMQFKFELLLCLNAWTKYAFPGIEGPYVMPNEGRSWSGANIDHEKAAYHLVTSALGLDARNYWKKGLRLLVSFEGPPCIGLAAFNQKDADEKVDSDQQITLYIGKMGKSSGYSLLEVTQMQRDSENFAVTGIWVPRRTTPFEVIGALIMAETSEMFHSWW</sequence>
<evidence type="ECO:0000313" key="1">
    <source>
        <dbReference type="EMBL" id="KAK0509832.1"/>
    </source>
</evidence>
<dbReference type="EMBL" id="JAFEKC020000018">
    <property type="protein sequence ID" value="KAK0509832.1"/>
    <property type="molecule type" value="Genomic_DNA"/>
</dbReference>
<dbReference type="AlphaFoldDB" id="A0AA39UZK1"/>
<accession>A0AA39UZK1</accession>